<accession>A0A4S5BC52</accession>
<comment type="caution">
    <text evidence="1">The sequence shown here is derived from an EMBL/GenBank/DDBJ whole genome shotgun (WGS) entry which is preliminary data.</text>
</comment>
<dbReference type="Proteomes" id="UP000306236">
    <property type="component" value="Unassembled WGS sequence"/>
</dbReference>
<dbReference type="AlphaFoldDB" id="A0A4S5BC52"/>
<gene>
    <name evidence="1" type="ORF">E8K88_17930</name>
</gene>
<protein>
    <submittedName>
        <fullName evidence="1">Uncharacterized protein</fullName>
    </submittedName>
</protein>
<dbReference type="RefSeq" id="WP_136408024.1">
    <property type="nucleotide sequence ID" value="NZ_JARXRQ010000004.1"/>
</dbReference>
<name>A0A4S5BC52_9BURK</name>
<keyword evidence="2" id="KW-1185">Reference proteome</keyword>
<dbReference type="EMBL" id="SSWX01000069">
    <property type="protein sequence ID" value="THJ29650.1"/>
    <property type="molecule type" value="Genomic_DNA"/>
</dbReference>
<proteinExistence type="predicted"/>
<sequence length="60" mass="6288">MAGKKTAVNPVVELHWYVRQSADCAHVGLADLVGVCALLGELLTEAGANIDSNHQIAAVF</sequence>
<evidence type="ECO:0000313" key="1">
    <source>
        <dbReference type="EMBL" id="THJ29650.1"/>
    </source>
</evidence>
<reference evidence="1 2" key="1">
    <citation type="submission" date="2019-04" db="EMBL/GenBank/DDBJ databases">
        <title>Lampropedia sp YIM MLB12 draf genome.</title>
        <authorList>
            <person name="Wang Y.-X."/>
        </authorList>
    </citation>
    <scope>NUCLEOTIDE SEQUENCE [LARGE SCALE GENOMIC DNA]</scope>
    <source>
        <strain evidence="1 2">YIM MLB12</strain>
    </source>
</reference>
<organism evidence="1 2">
    <name type="scientific">Lampropedia aestuarii</name>
    <dbReference type="NCBI Taxonomy" id="2562762"/>
    <lineage>
        <taxon>Bacteria</taxon>
        <taxon>Pseudomonadati</taxon>
        <taxon>Pseudomonadota</taxon>
        <taxon>Betaproteobacteria</taxon>
        <taxon>Burkholderiales</taxon>
        <taxon>Comamonadaceae</taxon>
        <taxon>Lampropedia</taxon>
    </lineage>
</organism>
<evidence type="ECO:0000313" key="2">
    <source>
        <dbReference type="Proteomes" id="UP000306236"/>
    </source>
</evidence>